<accession>A0A9W8PSS6</accession>
<feature type="region of interest" description="Disordered" evidence="1">
    <location>
        <begin position="162"/>
        <end position="224"/>
    </location>
</feature>
<protein>
    <submittedName>
        <fullName evidence="2">Uncharacterized protein</fullName>
    </submittedName>
</protein>
<feature type="region of interest" description="Disordered" evidence="1">
    <location>
        <begin position="1"/>
        <end position="38"/>
    </location>
</feature>
<comment type="caution">
    <text evidence="2">The sequence shown here is derived from an EMBL/GenBank/DDBJ whole genome shotgun (WGS) entry which is preliminary data.</text>
</comment>
<gene>
    <name evidence="2" type="ORF">NW766_005790</name>
</gene>
<organism evidence="2 3">
    <name type="scientific">Fusarium irregulare</name>
    <dbReference type="NCBI Taxonomy" id="2494466"/>
    <lineage>
        <taxon>Eukaryota</taxon>
        <taxon>Fungi</taxon>
        <taxon>Dikarya</taxon>
        <taxon>Ascomycota</taxon>
        <taxon>Pezizomycotina</taxon>
        <taxon>Sordariomycetes</taxon>
        <taxon>Hypocreomycetidae</taxon>
        <taxon>Hypocreales</taxon>
        <taxon>Nectriaceae</taxon>
        <taxon>Fusarium</taxon>
        <taxon>Fusarium incarnatum-equiseti species complex</taxon>
    </lineage>
</organism>
<feature type="region of interest" description="Disordered" evidence="1">
    <location>
        <begin position="77"/>
        <end position="150"/>
    </location>
</feature>
<dbReference type="EMBL" id="JAPDHF010000007">
    <property type="protein sequence ID" value="KAJ4015447.1"/>
    <property type="molecule type" value="Genomic_DNA"/>
</dbReference>
<keyword evidence="3" id="KW-1185">Reference proteome</keyword>
<proteinExistence type="predicted"/>
<sequence length="224" mass="22699">MASRENNPSTNDINILSGNGVSRAATVPPTAAPSPASIYGTVPAFVRELVLAQHDSGHLVPAPLPVSLFVAPPAAGPQDQITGLPGSSSGSAGSGRGNVPGRGRGFGVGRGFGGVRELGGGRGNSGQATPRVARDNSPSCGSGTIISNRPHDATVAARQFMKQTGSTCDSADRNPPEARMSLDIPRPRVSEVEDDTAASATAPVEQSAAEQEAAPKEENDQRGS</sequence>
<feature type="compositionally biased region" description="Low complexity" evidence="1">
    <location>
        <begin position="24"/>
        <end position="37"/>
    </location>
</feature>
<feature type="compositionally biased region" description="Gly residues" evidence="1">
    <location>
        <begin position="92"/>
        <end position="124"/>
    </location>
</feature>
<feature type="compositionally biased region" description="Polar residues" evidence="1">
    <location>
        <begin position="136"/>
        <end position="147"/>
    </location>
</feature>
<evidence type="ECO:0000313" key="2">
    <source>
        <dbReference type="EMBL" id="KAJ4015447.1"/>
    </source>
</evidence>
<feature type="compositionally biased region" description="Basic and acidic residues" evidence="1">
    <location>
        <begin position="213"/>
        <end position="224"/>
    </location>
</feature>
<name>A0A9W8PSS6_9HYPO</name>
<evidence type="ECO:0000313" key="3">
    <source>
        <dbReference type="Proteomes" id="UP001152130"/>
    </source>
</evidence>
<dbReference type="Proteomes" id="UP001152130">
    <property type="component" value="Unassembled WGS sequence"/>
</dbReference>
<evidence type="ECO:0000256" key="1">
    <source>
        <dbReference type="SAM" id="MobiDB-lite"/>
    </source>
</evidence>
<dbReference type="AlphaFoldDB" id="A0A9W8PSS6"/>
<feature type="compositionally biased region" description="Polar residues" evidence="1">
    <location>
        <begin position="1"/>
        <end position="20"/>
    </location>
</feature>
<reference evidence="2" key="1">
    <citation type="submission" date="2022-10" db="EMBL/GenBank/DDBJ databases">
        <title>Fusarium specimens isolated from Avocado Roots.</title>
        <authorList>
            <person name="Stajich J."/>
            <person name="Roper C."/>
            <person name="Heimlech-Rivalta G."/>
        </authorList>
    </citation>
    <scope>NUCLEOTIDE SEQUENCE</scope>
    <source>
        <strain evidence="2">CF00143</strain>
    </source>
</reference>